<comment type="similarity">
    <text evidence="2">Belongs to the glycosyltransferase 2 family.</text>
</comment>
<dbReference type="PANTHER" id="PTHR48090">
    <property type="entry name" value="UNDECAPRENYL-PHOSPHATE 4-DEOXY-4-FORMAMIDO-L-ARABINOSE TRANSFERASE-RELATED"/>
    <property type="match status" value="1"/>
</dbReference>
<dbReference type="GO" id="GO:0016757">
    <property type="term" value="F:glycosyltransferase activity"/>
    <property type="evidence" value="ECO:0007669"/>
    <property type="project" value="UniProtKB-KW"/>
</dbReference>
<evidence type="ECO:0000256" key="9">
    <source>
        <dbReference type="ARBA" id="ARBA00048997"/>
    </source>
</evidence>
<evidence type="ECO:0000256" key="1">
    <source>
        <dbReference type="ARBA" id="ARBA00001946"/>
    </source>
</evidence>
<feature type="domain" description="Glycosyltransferase 2-like" evidence="10">
    <location>
        <begin position="5"/>
        <end position="118"/>
    </location>
</feature>
<proteinExistence type="inferred from homology"/>
<dbReference type="OrthoDB" id="396512at2"/>
<organism evidence="12 13">
    <name type="scientific">Brevibacillus agri</name>
    <dbReference type="NCBI Taxonomy" id="51101"/>
    <lineage>
        <taxon>Bacteria</taxon>
        <taxon>Bacillati</taxon>
        <taxon>Bacillota</taxon>
        <taxon>Bacilli</taxon>
        <taxon>Bacillales</taxon>
        <taxon>Paenibacillaceae</taxon>
        <taxon>Brevibacillus</taxon>
    </lineage>
</organism>
<comment type="catalytic activity">
    <reaction evidence="8">
        <text>(2R)-3-phosphoglycerate + UDP-alpha-D-glucose = (2R)-2-O-(alpha-D-glucopyranosyl)-3-phospho-glycerate + UDP + H(+)</text>
        <dbReference type="Rhea" id="RHEA:31319"/>
        <dbReference type="ChEBI" id="CHEBI:15378"/>
        <dbReference type="ChEBI" id="CHEBI:58223"/>
        <dbReference type="ChEBI" id="CHEBI:58272"/>
        <dbReference type="ChEBI" id="CHEBI:58885"/>
        <dbReference type="ChEBI" id="CHEBI:62600"/>
        <dbReference type="EC" id="2.4.1.266"/>
    </reaction>
    <physiologicalReaction direction="left-to-right" evidence="8">
        <dbReference type="Rhea" id="RHEA:31320"/>
    </physiologicalReaction>
</comment>
<comment type="cofactor">
    <cofactor evidence="1">
        <name>Mg(2+)</name>
        <dbReference type="ChEBI" id="CHEBI:18420"/>
    </cofactor>
</comment>
<dbReference type="PANTHER" id="PTHR48090:SF10">
    <property type="entry name" value="GLUCOSYL-3-PHOSPHOGLYCERATE SYNTHASE"/>
    <property type="match status" value="1"/>
</dbReference>
<evidence type="ECO:0000313" key="13">
    <source>
        <dbReference type="Proteomes" id="UP000276178"/>
    </source>
</evidence>
<dbReference type="RefSeq" id="WP_005827328.1">
    <property type="nucleotide sequence ID" value="NZ_BJOD01000001.1"/>
</dbReference>
<keyword evidence="14" id="KW-1185">Reference proteome</keyword>
<evidence type="ECO:0000256" key="3">
    <source>
        <dbReference type="ARBA" id="ARBA00022676"/>
    </source>
</evidence>
<dbReference type="AlphaFoldDB" id="A0A3M8AQ06"/>
<dbReference type="Proteomes" id="UP000276178">
    <property type="component" value="Unassembled WGS sequence"/>
</dbReference>
<name>A0A3M8AQ06_9BACL</name>
<evidence type="ECO:0000256" key="6">
    <source>
        <dbReference type="ARBA" id="ARBA00039022"/>
    </source>
</evidence>
<reference evidence="12 13" key="1">
    <citation type="submission" date="2018-10" db="EMBL/GenBank/DDBJ databases">
        <title>Phylogenomics of Brevibacillus.</title>
        <authorList>
            <person name="Dunlap C."/>
        </authorList>
    </citation>
    <scope>NUCLEOTIDE SEQUENCE [LARGE SCALE GENOMIC DNA]</scope>
    <source>
        <strain evidence="12 13">NRRL NRS 1219</strain>
    </source>
</reference>
<reference evidence="11 14" key="2">
    <citation type="submission" date="2019-06" db="EMBL/GenBank/DDBJ databases">
        <title>Whole genome shotgun sequence of Brevibacillus agri NBRC 15538.</title>
        <authorList>
            <person name="Hosoyama A."/>
            <person name="Uohara A."/>
            <person name="Ohji S."/>
            <person name="Ichikawa N."/>
        </authorList>
    </citation>
    <scope>NUCLEOTIDE SEQUENCE [LARGE SCALE GENOMIC DNA]</scope>
    <source>
        <strain evidence="11 14">NBRC 15538</strain>
    </source>
</reference>
<sequence length="230" mass="25316">MKKVSVIIPAYNEADAIGATLRAIRERLFCHELIVVDDGSEDETAALAKKWADLVITVPRNRGKGAAVQLGWQRANGDVVMLLDGDLRESAAEAEHLLAPVMEDACDMAIAILPSPRQKAGMGLAKGLAHRGIKWLTGFEASAPLSGQRAIRRDLLQKLGKIDKGFGIEVGLTVDALRAGYRIREVPVGFFHRETGNDWRGYSHRGKEFVAIGRTLCTKWWEGKPWLHTP</sequence>
<dbReference type="SUPFAM" id="SSF53448">
    <property type="entry name" value="Nucleotide-diphospho-sugar transferases"/>
    <property type="match status" value="1"/>
</dbReference>
<dbReference type="GeneID" id="82812035"/>
<gene>
    <name evidence="11" type="ORF">BAG01nite_01820</name>
    <name evidence="12" type="ORF">EB820_16925</name>
</gene>
<dbReference type="EMBL" id="BJOD01000001">
    <property type="protein sequence ID" value="GED24080.1"/>
    <property type="molecule type" value="Genomic_DNA"/>
</dbReference>
<evidence type="ECO:0000256" key="5">
    <source>
        <dbReference type="ARBA" id="ARBA00022842"/>
    </source>
</evidence>
<dbReference type="InterPro" id="IPR029044">
    <property type="entry name" value="Nucleotide-diphossugar_trans"/>
</dbReference>
<dbReference type="Pfam" id="PF00535">
    <property type="entry name" value="Glycos_transf_2"/>
    <property type="match status" value="1"/>
</dbReference>
<comment type="catalytic activity">
    <reaction evidence="9">
        <text>an NDP-alpha-D-glucose + (2R)-3-phosphoglycerate = (2R)-2-O-(alpha-D-glucopyranosyl)-3-phospho-glycerate + a ribonucleoside 5'-diphosphate + H(+)</text>
        <dbReference type="Rhea" id="RHEA:47244"/>
        <dbReference type="ChEBI" id="CHEBI:15378"/>
        <dbReference type="ChEBI" id="CHEBI:57930"/>
        <dbReference type="ChEBI" id="CHEBI:58272"/>
        <dbReference type="ChEBI" id="CHEBI:62600"/>
        <dbReference type="ChEBI" id="CHEBI:76533"/>
        <dbReference type="EC" id="2.4.1.266"/>
    </reaction>
    <physiologicalReaction direction="left-to-right" evidence="9">
        <dbReference type="Rhea" id="RHEA:47245"/>
    </physiologicalReaction>
</comment>
<dbReference type="CDD" id="cd04179">
    <property type="entry name" value="DPM_DPG-synthase_like"/>
    <property type="match status" value="1"/>
</dbReference>
<evidence type="ECO:0000313" key="12">
    <source>
        <dbReference type="EMBL" id="RNB53271.1"/>
    </source>
</evidence>
<protein>
    <recommendedName>
        <fullName evidence="7">Glucosyl-3-phosphoglycerate synthase</fullName>
        <ecNumber evidence="6">2.4.1.266</ecNumber>
    </recommendedName>
</protein>
<dbReference type="Gene3D" id="3.90.550.10">
    <property type="entry name" value="Spore Coat Polysaccharide Biosynthesis Protein SpsA, Chain A"/>
    <property type="match status" value="1"/>
</dbReference>
<dbReference type="Proteomes" id="UP000317180">
    <property type="component" value="Unassembled WGS sequence"/>
</dbReference>
<evidence type="ECO:0000256" key="8">
    <source>
        <dbReference type="ARBA" id="ARBA00048689"/>
    </source>
</evidence>
<keyword evidence="3" id="KW-0328">Glycosyltransferase</keyword>
<evidence type="ECO:0000256" key="4">
    <source>
        <dbReference type="ARBA" id="ARBA00022679"/>
    </source>
</evidence>
<evidence type="ECO:0000313" key="14">
    <source>
        <dbReference type="Proteomes" id="UP000317180"/>
    </source>
</evidence>
<accession>A0A3M8AQ06</accession>
<evidence type="ECO:0000256" key="2">
    <source>
        <dbReference type="ARBA" id="ARBA00006739"/>
    </source>
</evidence>
<evidence type="ECO:0000259" key="10">
    <source>
        <dbReference type="Pfam" id="PF00535"/>
    </source>
</evidence>
<dbReference type="EMBL" id="RHHN01000048">
    <property type="protein sequence ID" value="RNB53271.1"/>
    <property type="molecule type" value="Genomic_DNA"/>
</dbReference>
<evidence type="ECO:0000313" key="11">
    <source>
        <dbReference type="EMBL" id="GED24080.1"/>
    </source>
</evidence>
<dbReference type="InterPro" id="IPR050256">
    <property type="entry name" value="Glycosyltransferase_2"/>
</dbReference>
<dbReference type="InterPro" id="IPR001173">
    <property type="entry name" value="Glyco_trans_2-like"/>
</dbReference>
<comment type="caution">
    <text evidence="12">The sequence shown here is derived from an EMBL/GenBank/DDBJ whole genome shotgun (WGS) entry which is preliminary data.</text>
</comment>
<keyword evidence="4 12" id="KW-0808">Transferase</keyword>
<dbReference type="EC" id="2.4.1.266" evidence="6"/>
<evidence type="ECO:0000256" key="7">
    <source>
        <dbReference type="ARBA" id="ARBA00040894"/>
    </source>
</evidence>
<keyword evidence="5" id="KW-0460">Magnesium</keyword>